<dbReference type="AlphaFoldDB" id="A0A6A6E8R7"/>
<sequence length="246" mass="27885">MTTEFVTAQTFLNEEYKGLIYVSQNDNSVYKLGTIGKYNVVMAVLLDKEYGTNSAACVARDIIHTFSNIRIGLMVSVSSGVLSLKHNIYLSNIIVMNGLKADYERKGLRKKYSHPDPKSNILYRSEIVHAEDTKELCITVCSHNPSMLVSQEEQAEEDDDPEIHYSLITLVNQLMKDATFRDTLAKEKDVLCFEIETAGLMNQFPYLIIYRYAAITAAAYAKDILYQIPPNRLEAEKRISNIIYSS</sequence>
<name>A0A6A6E8R7_9PEZI</name>
<dbReference type="Gene3D" id="3.40.50.1580">
    <property type="entry name" value="Nucleoside phosphorylase domain"/>
    <property type="match status" value="1"/>
</dbReference>
<dbReference type="EMBL" id="ML994627">
    <property type="protein sequence ID" value="KAF2187513.1"/>
    <property type="molecule type" value="Genomic_DNA"/>
</dbReference>
<keyword evidence="2" id="KW-1185">Reference proteome</keyword>
<dbReference type="SUPFAM" id="SSF53167">
    <property type="entry name" value="Purine and uridine phosphorylases"/>
    <property type="match status" value="1"/>
</dbReference>
<organism evidence="1 2">
    <name type="scientific">Zopfia rhizophila CBS 207.26</name>
    <dbReference type="NCBI Taxonomy" id="1314779"/>
    <lineage>
        <taxon>Eukaryota</taxon>
        <taxon>Fungi</taxon>
        <taxon>Dikarya</taxon>
        <taxon>Ascomycota</taxon>
        <taxon>Pezizomycotina</taxon>
        <taxon>Dothideomycetes</taxon>
        <taxon>Dothideomycetes incertae sedis</taxon>
        <taxon>Zopfiaceae</taxon>
        <taxon>Zopfia</taxon>
    </lineage>
</organism>
<gene>
    <name evidence="1" type="ORF">K469DRAFT_725453</name>
</gene>
<evidence type="ECO:0008006" key="3">
    <source>
        <dbReference type="Google" id="ProtNLM"/>
    </source>
</evidence>
<dbReference type="PANTHER" id="PTHR46082">
    <property type="entry name" value="ATP/GTP-BINDING PROTEIN-RELATED"/>
    <property type="match status" value="1"/>
</dbReference>
<evidence type="ECO:0000313" key="2">
    <source>
        <dbReference type="Proteomes" id="UP000800200"/>
    </source>
</evidence>
<accession>A0A6A6E8R7</accession>
<proteinExistence type="predicted"/>
<dbReference type="GO" id="GO:0003824">
    <property type="term" value="F:catalytic activity"/>
    <property type="evidence" value="ECO:0007669"/>
    <property type="project" value="InterPro"/>
</dbReference>
<protein>
    <recommendedName>
        <fullName evidence="3">Purine and uridine phosphorylase</fullName>
    </recommendedName>
</protein>
<dbReference type="InterPro" id="IPR035994">
    <property type="entry name" value="Nucleoside_phosphorylase_sf"/>
</dbReference>
<evidence type="ECO:0000313" key="1">
    <source>
        <dbReference type="EMBL" id="KAF2187513.1"/>
    </source>
</evidence>
<dbReference type="OrthoDB" id="1577640at2759"/>
<dbReference type="Proteomes" id="UP000800200">
    <property type="component" value="Unassembled WGS sequence"/>
</dbReference>
<reference evidence="1" key="1">
    <citation type="journal article" date="2020" name="Stud. Mycol.">
        <title>101 Dothideomycetes genomes: a test case for predicting lifestyles and emergence of pathogens.</title>
        <authorList>
            <person name="Haridas S."/>
            <person name="Albert R."/>
            <person name="Binder M."/>
            <person name="Bloem J."/>
            <person name="Labutti K."/>
            <person name="Salamov A."/>
            <person name="Andreopoulos B."/>
            <person name="Baker S."/>
            <person name="Barry K."/>
            <person name="Bills G."/>
            <person name="Bluhm B."/>
            <person name="Cannon C."/>
            <person name="Castanera R."/>
            <person name="Culley D."/>
            <person name="Daum C."/>
            <person name="Ezra D."/>
            <person name="Gonzalez J."/>
            <person name="Henrissat B."/>
            <person name="Kuo A."/>
            <person name="Liang C."/>
            <person name="Lipzen A."/>
            <person name="Lutzoni F."/>
            <person name="Magnuson J."/>
            <person name="Mondo S."/>
            <person name="Nolan M."/>
            <person name="Ohm R."/>
            <person name="Pangilinan J."/>
            <person name="Park H.-J."/>
            <person name="Ramirez L."/>
            <person name="Alfaro M."/>
            <person name="Sun H."/>
            <person name="Tritt A."/>
            <person name="Yoshinaga Y."/>
            <person name="Zwiers L.-H."/>
            <person name="Turgeon B."/>
            <person name="Goodwin S."/>
            <person name="Spatafora J."/>
            <person name="Crous P."/>
            <person name="Grigoriev I."/>
        </authorList>
    </citation>
    <scope>NUCLEOTIDE SEQUENCE</scope>
    <source>
        <strain evidence="1">CBS 207.26</strain>
    </source>
</reference>
<dbReference type="GO" id="GO:0009116">
    <property type="term" value="P:nucleoside metabolic process"/>
    <property type="evidence" value="ECO:0007669"/>
    <property type="project" value="InterPro"/>
</dbReference>
<dbReference type="PANTHER" id="PTHR46082:SF11">
    <property type="entry name" value="AAA+ ATPASE DOMAIN-CONTAINING PROTEIN-RELATED"/>
    <property type="match status" value="1"/>
</dbReference>
<dbReference type="InterPro" id="IPR053137">
    <property type="entry name" value="NLR-like"/>
</dbReference>